<comment type="caution">
    <text evidence="6">The sequence shown here is derived from an EMBL/GenBank/DDBJ whole genome shotgun (WGS) entry which is preliminary data.</text>
</comment>
<dbReference type="EMBL" id="PQWB01000163">
    <property type="protein sequence ID" value="POZ60193.1"/>
    <property type="molecule type" value="Genomic_DNA"/>
</dbReference>
<dbReference type="SUPFAM" id="SSF56281">
    <property type="entry name" value="Metallo-hydrolase/oxidoreductase"/>
    <property type="match status" value="1"/>
</dbReference>
<evidence type="ECO:0000313" key="6">
    <source>
        <dbReference type="EMBL" id="POZ60193.1"/>
    </source>
</evidence>
<dbReference type="AlphaFoldDB" id="A0A2S5DAV3"/>
<dbReference type="PANTHER" id="PTHR42978:SF6">
    <property type="entry name" value="QUORUM-QUENCHING LACTONASE YTNP-RELATED"/>
    <property type="match status" value="1"/>
</dbReference>
<name>A0A2S5DAV3_9NEIS</name>
<keyword evidence="4" id="KW-0862">Zinc</keyword>
<dbReference type="GO" id="GO:0016787">
    <property type="term" value="F:hydrolase activity"/>
    <property type="evidence" value="ECO:0007669"/>
    <property type="project" value="UniProtKB-KW"/>
</dbReference>
<evidence type="ECO:0000313" key="7">
    <source>
        <dbReference type="Proteomes" id="UP000237082"/>
    </source>
</evidence>
<evidence type="ECO:0000256" key="4">
    <source>
        <dbReference type="ARBA" id="ARBA00022833"/>
    </source>
</evidence>
<dbReference type="OrthoDB" id="5443440at2"/>
<keyword evidence="7" id="KW-1185">Reference proteome</keyword>
<organism evidence="6 7">
    <name type="scientific">Chromobacterium alticapitis</name>
    <dbReference type="NCBI Taxonomy" id="2073169"/>
    <lineage>
        <taxon>Bacteria</taxon>
        <taxon>Pseudomonadati</taxon>
        <taxon>Pseudomonadota</taxon>
        <taxon>Betaproteobacteria</taxon>
        <taxon>Neisseriales</taxon>
        <taxon>Chromobacteriaceae</taxon>
        <taxon>Chromobacterium</taxon>
    </lineage>
</organism>
<dbReference type="Pfam" id="PF00753">
    <property type="entry name" value="Lactamase_B"/>
    <property type="match status" value="1"/>
</dbReference>
<dbReference type="GO" id="GO:0046872">
    <property type="term" value="F:metal ion binding"/>
    <property type="evidence" value="ECO:0007669"/>
    <property type="project" value="UniProtKB-KW"/>
</dbReference>
<evidence type="ECO:0000256" key="1">
    <source>
        <dbReference type="ARBA" id="ARBA00007749"/>
    </source>
</evidence>
<proteinExistence type="inferred from homology"/>
<dbReference type="PANTHER" id="PTHR42978">
    <property type="entry name" value="QUORUM-QUENCHING LACTONASE YTNP-RELATED-RELATED"/>
    <property type="match status" value="1"/>
</dbReference>
<dbReference type="RefSeq" id="WP_103904379.1">
    <property type="nucleotide sequence ID" value="NZ_PQWB01000163.1"/>
</dbReference>
<dbReference type="InterPro" id="IPR001279">
    <property type="entry name" value="Metallo-B-lactamas"/>
</dbReference>
<feature type="domain" description="Metallo-beta-lactamase" evidence="5">
    <location>
        <begin position="58"/>
        <end position="267"/>
    </location>
</feature>
<evidence type="ECO:0000256" key="3">
    <source>
        <dbReference type="ARBA" id="ARBA00022801"/>
    </source>
</evidence>
<keyword evidence="3 6" id="KW-0378">Hydrolase</keyword>
<dbReference type="SMART" id="SM00849">
    <property type="entry name" value="Lactamase_B"/>
    <property type="match status" value="1"/>
</dbReference>
<keyword evidence="2" id="KW-0479">Metal-binding</keyword>
<comment type="similarity">
    <text evidence="1">Belongs to the metallo-beta-lactamase superfamily.</text>
</comment>
<dbReference type="CDD" id="cd16277">
    <property type="entry name" value="metallo-hydrolase-like_MBL-fold"/>
    <property type="match status" value="1"/>
</dbReference>
<dbReference type="Gene3D" id="3.60.15.10">
    <property type="entry name" value="Ribonuclease Z/Hydroxyacylglutathione hydrolase-like"/>
    <property type="match status" value="1"/>
</dbReference>
<dbReference type="InterPro" id="IPR051013">
    <property type="entry name" value="MBL_superfamily_lactonases"/>
</dbReference>
<gene>
    <name evidence="6" type="ORF">C2I19_20160</name>
</gene>
<sequence>MDAKTYRIGDATITKVTETLLTELTPGFLYMDWKEQAAQEQARLRDFLDDGGARVTLSIHSWVVEWHGQTILIDTGIGNDKQRPFNPLFHMQRAPYLERLAALGIRPEDVDHVLLTHLHADHVGWNTRLENGRWVPTFPQARYAMPQGDIDHFATPAGAARRMVFEDSVAPVIAAGQAVAISAEGGPYLDGFRFHPTPGHCAGHMSISLSSRGQTALFIGDAMHTPIQVYRPEWNSAFCGEQDAARRSRRWLLDFAVEREATLFTAHFADSSAGQVSRQKEGFAWRYL</sequence>
<evidence type="ECO:0000259" key="5">
    <source>
        <dbReference type="SMART" id="SM00849"/>
    </source>
</evidence>
<evidence type="ECO:0000256" key="2">
    <source>
        <dbReference type="ARBA" id="ARBA00022723"/>
    </source>
</evidence>
<dbReference type="Proteomes" id="UP000237082">
    <property type="component" value="Unassembled WGS sequence"/>
</dbReference>
<accession>A0A2S5DAV3</accession>
<protein>
    <submittedName>
        <fullName evidence="6">MBL fold metallo-hydrolase</fullName>
    </submittedName>
</protein>
<dbReference type="InterPro" id="IPR036866">
    <property type="entry name" value="RibonucZ/Hydroxyglut_hydro"/>
</dbReference>
<reference evidence="7" key="1">
    <citation type="submission" date="2018-02" db="EMBL/GenBank/DDBJ databases">
        <authorList>
            <person name="O'Hara-Hanley K."/>
            <person name="Soby S."/>
        </authorList>
    </citation>
    <scope>NUCLEOTIDE SEQUENCE [LARGE SCALE GENOMIC DNA]</scope>
    <source>
        <strain evidence="7">MWU14-2602</strain>
    </source>
</reference>